<dbReference type="Pfam" id="PF09857">
    <property type="entry name" value="YjhX_toxin"/>
    <property type="match status" value="1"/>
</dbReference>
<dbReference type="NCBIfam" id="NF010240">
    <property type="entry name" value="PRK13687.1"/>
    <property type="match status" value="1"/>
</dbReference>
<dbReference type="AlphaFoldDB" id="A0A4Q9VIA5"/>
<reference evidence="1 2" key="1">
    <citation type="submission" date="2019-02" db="EMBL/GenBank/DDBJ databases">
        <title>Siculibacillus lacustris gen. nov., sp. nov., a new rosette-forming bacterium isolated from a freshwater crater lake (Lake St. Ana, Romania).</title>
        <authorList>
            <person name="Felfoldi T."/>
            <person name="Marton Z."/>
            <person name="Szabo A."/>
            <person name="Mentes A."/>
            <person name="Boka K."/>
            <person name="Marialigeti K."/>
            <person name="Mathe I."/>
            <person name="Koncz M."/>
            <person name="Schumann P."/>
            <person name="Toth E."/>
        </authorList>
    </citation>
    <scope>NUCLEOTIDE SEQUENCE [LARGE SCALE GENOMIC DNA]</scope>
    <source>
        <strain evidence="1 2">SA-279</strain>
    </source>
</reference>
<dbReference type="Proteomes" id="UP000292781">
    <property type="component" value="Unassembled WGS sequence"/>
</dbReference>
<dbReference type="InterPro" id="IPR018654">
    <property type="entry name" value="YjhX_toxin"/>
</dbReference>
<comment type="caution">
    <text evidence="1">The sequence shown here is derived from an EMBL/GenBank/DDBJ whole genome shotgun (WGS) entry which is preliminary data.</text>
</comment>
<name>A0A4Q9VIA5_9HYPH</name>
<gene>
    <name evidence="1" type="ORF">EYW49_17450</name>
</gene>
<dbReference type="EMBL" id="SJFN01000031">
    <property type="protein sequence ID" value="TBW34706.1"/>
    <property type="molecule type" value="Genomic_DNA"/>
</dbReference>
<sequence length="84" mass="9355">MNISRIEQRVLHVLAQGGRIRHLRDGAHVVAVDCFDRDDRRLADCDLATFQALRRKGLVASCGGAPYVISARGRRSVRAQADNR</sequence>
<protein>
    <submittedName>
        <fullName evidence="1">Uncharacterized protein</fullName>
    </submittedName>
</protein>
<dbReference type="RefSeq" id="WP_131310911.1">
    <property type="nucleotide sequence ID" value="NZ_SJFN01000031.1"/>
</dbReference>
<organism evidence="1 2">
    <name type="scientific">Siculibacillus lacustris</name>
    <dbReference type="NCBI Taxonomy" id="1549641"/>
    <lineage>
        <taxon>Bacteria</taxon>
        <taxon>Pseudomonadati</taxon>
        <taxon>Pseudomonadota</taxon>
        <taxon>Alphaproteobacteria</taxon>
        <taxon>Hyphomicrobiales</taxon>
        <taxon>Ancalomicrobiaceae</taxon>
        <taxon>Siculibacillus</taxon>
    </lineage>
</organism>
<accession>A0A4Q9VIA5</accession>
<dbReference type="OrthoDB" id="7204880at2"/>
<keyword evidence="2" id="KW-1185">Reference proteome</keyword>
<evidence type="ECO:0000313" key="2">
    <source>
        <dbReference type="Proteomes" id="UP000292781"/>
    </source>
</evidence>
<evidence type="ECO:0000313" key="1">
    <source>
        <dbReference type="EMBL" id="TBW34706.1"/>
    </source>
</evidence>
<proteinExistence type="predicted"/>